<proteinExistence type="predicted"/>
<protein>
    <submittedName>
        <fullName evidence="1">Uncharacterized protein</fullName>
    </submittedName>
</protein>
<dbReference type="AlphaFoldDB" id="K0DY99"/>
<organism evidence="1 2">
    <name type="scientific">Paraburkholderia phenoliruptrix BR3459a</name>
    <dbReference type="NCBI Taxonomy" id="1229205"/>
    <lineage>
        <taxon>Bacteria</taxon>
        <taxon>Pseudomonadati</taxon>
        <taxon>Pseudomonadota</taxon>
        <taxon>Betaproteobacteria</taxon>
        <taxon>Burkholderiales</taxon>
        <taxon>Burkholderiaceae</taxon>
        <taxon>Paraburkholderia</taxon>
    </lineage>
</organism>
<dbReference type="KEGG" id="bpx:BUPH_08554"/>
<dbReference type="Proteomes" id="UP000010105">
    <property type="component" value="Chromosome 2"/>
</dbReference>
<sequence>MIALTFSVAFCPCASTNHGLAGKHRPTNRLPTRTEHDNVRRATAGTRVAKAPRPDKINNTAAMRHNQTATDFSQPESMLAAPLSGVVERARRRPLSLLARITFCFAWLFGLEPFLIGTADNRPARADDPR</sequence>
<gene>
    <name evidence="1" type="ORF">BUPH_08554</name>
</gene>
<dbReference type="EMBL" id="CP003864">
    <property type="protein sequence ID" value="AFT89048.1"/>
    <property type="molecule type" value="Genomic_DNA"/>
</dbReference>
<dbReference type="HOGENOM" id="CLU_1934096_0_0_4"/>
<evidence type="ECO:0000313" key="2">
    <source>
        <dbReference type="Proteomes" id="UP000010105"/>
    </source>
</evidence>
<evidence type="ECO:0000313" key="1">
    <source>
        <dbReference type="EMBL" id="AFT89048.1"/>
    </source>
</evidence>
<dbReference type="STRING" id="1229205.BUPH_08554"/>
<dbReference type="eggNOG" id="ENOG5030M6A">
    <property type="taxonomic scope" value="Bacteria"/>
</dbReference>
<reference evidence="1 2" key="1">
    <citation type="journal article" date="2012" name="J. Bacteriol.">
        <title>Complete Genome Sequence of Burkholderia phenoliruptrix BR3459a (CLA1), a Heat-Tolerant, Nitrogen-Fixing Symbiont of Mimosa flocculosa.</title>
        <authorList>
            <person name="de Oliveira Cunha C."/>
            <person name="Goda Zuleta L.F."/>
            <person name="Paula de Almeida L.G."/>
            <person name="Prioli Ciapina L."/>
            <person name="Lustrino Borges W."/>
            <person name="Pitard R.M."/>
            <person name="Baldani J.I."/>
            <person name="Straliotto R."/>
            <person name="de Faria S.M."/>
            <person name="Hungria M."/>
            <person name="Sousa Cavada B."/>
            <person name="Mercante F.M."/>
            <person name="Ribeiro de Vasconcelos A.T."/>
        </authorList>
    </citation>
    <scope>NUCLEOTIDE SEQUENCE [LARGE SCALE GENOMIC DNA]</scope>
    <source>
        <strain evidence="1 2">BR3459a</strain>
    </source>
</reference>
<dbReference type="PATRIC" id="fig|1229205.11.peg.5594"/>
<name>K0DY99_9BURK</name>
<accession>K0DY99</accession>